<protein>
    <submittedName>
        <fullName evidence="1">Uncharacterized protein</fullName>
    </submittedName>
</protein>
<name>B0M8Z0_ANACD</name>
<dbReference type="HOGENOM" id="CLU_3246324_0_0_9"/>
<proteinExistence type="predicted"/>
<dbReference type="Proteomes" id="UP000004935">
    <property type="component" value="Unassembled WGS sequence"/>
</dbReference>
<keyword evidence="2" id="KW-1185">Reference proteome</keyword>
<dbReference type="AlphaFoldDB" id="B0M8Z0"/>
<evidence type="ECO:0000313" key="2">
    <source>
        <dbReference type="Proteomes" id="UP000004935"/>
    </source>
</evidence>
<reference evidence="1" key="1">
    <citation type="submission" date="2007-11" db="EMBL/GenBank/DDBJ databases">
        <authorList>
            <person name="Fulton L."/>
            <person name="Clifton S."/>
            <person name="Fulton B."/>
            <person name="Xu J."/>
            <person name="Minx P."/>
            <person name="Pepin K.H."/>
            <person name="Johnson M."/>
            <person name="Thiruvilangam P."/>
            <person name="Bhonagiri V."/>
            <person name="Nash W.E."/>
            <person name="Mardis E.R."/>
            <person name="Wilson R.K."/>
        </authorList>
    </citation>
    <scope>NUCLEOTIDE SEQUENCE [LARGE SCALE GENOMIC DNA]</scope>
    <source>
        <strain evidence="1">DSM 14662</strain>
    </source>
</reference>
<comment type="caution">
    <text evidence="1">The sequence shown here is derived from an EMBL/GenBank/DDBJ whole genome shotgun (WGS) entry which is preliminary data.</text>
</comment>
<evidence type="ECO:0000313" key="1">
    <source>
        <dbReference type="EMBL" id="EDR99176.1"/>
    </source>
</evidence>
<dbReference type="EMBL" id="ABAX03000001">
    <property type="protein sequence ID" value="EDR99176.1"/>
    <property type="molecule type" value="Genomic_DNA"/>
</dbReference>
<reference evidence="1" key="2">
    <citation type="submission" date="2013-11" db="EMBL/GenBank/DDBJ databases">
        <title>Draft genome sequence of Anaerostipes caccae (DSM 14662).</title>
        <authorList>
            <person name="Sudarsanam P."/>
            <person name="Ley R."/>
            <person name="Guruge J."/>
            <person name="Turnbaugh P.J."/>
            <person name="Mahowald M."/>
            <person name="Liep D."/>
            <person name="Gordon J."/>
        </authorList>
    </citation>
    <scope>NUCLEOTIDE SEQUENCE</scope>
    <source>
        <strain evidence="1">DSM 14662</strain>
    </source>
</reference>
<accession>B0M8Z0</accession>
<sequence>MEPSSKYYVHFDRFGGLAFEEMLVFLLSEKARRRCAKHSEAV</sequence>
<organism evidence="1 2">
    <name type="scientific">Anaerostipes caccae (strain DSM 14662 / CCUG 47493 / JCM 13470 / NCIMB 13811 / L1-92)</name>
    <dbReference type="NCBI Taxonomy" id="411490"/>
    <lineage>
        <taxon>Bacteria</taxon>
        <taxon>Bacillati</taxon>
        <taxon>Bacillota</taxon>
        <taxon>Clostridia</taxon>
        <taxon>Lachnospirales</taxon>
        <taxon>Lachnospiraceae</taxon>
        <taxon>Anaerostipes</taxon>
    </lineage>
</organism>
<gene>
    <name evidence="1" type="ORF">ANACAC_00017</name>
</gene>